<proteinExistence type="predicted"/>
<organism evidence="1">
    <name type="scientific">bioreactor metagenome</name>
    <dbReference type="NCBI Taxonomy" id="1076179"/>
    <lineage>
        <taxon>unclassified sequences</taxon>
        <taxon>metagenomes</taxon>
        <taxon>ecological metagenomes</taxon>
    </lineage>
</organism>
<dbReference type="AlphaFoldDB" id="A0A645IQP4"/>
<gene>
    <name evidence="1" type="ORF">SDC9_201335</name>
</gene>
<dbReference type="EMBL" id="VSSQ01121038">
    <property type="protein sequence ID" value="MPN53671.1"/>
    <property type="molecule type" value="Genomic_DNA"/>
</dbReference>
<name>A0A645IQP4_9ZZZZ</name>
<protein>
    <submittedName>
        <fullName evidence="1">Uncharacterized protein</fullName>
    </submittedName>
</protein>
<comment type="caution">
    <text evidence="1">The sequence shown here is derived from an EMBL/GenBank/DDBJ whole genome shotgun (WGS) entry which is preliminary data.</text>
</comment>
<evidence type="ECO:0000313" key="1">
    <source>
        <dbReference type="EMBL" id="MPN53671.1"/>
    </source>
</evidence>
<accession>A0A645IQP4</accession>
<reference evidence="1" key="1">
    <citation type="submission" date="2019-08" db="EMBL/GenBank/DDBJ databases">
        <authorList>
            <person name="Kucharzyk K."/>
            <person name="Murdoch R.W."/>
            <person name="Higgins S."/>
            <person name="Loffler F."/>
        </authorList>
    </citation>
    <scope>NUCLEOTIDE SEQUENCE</scope>
</reference>
<sequence length="148" mass="16733">MAQDDILPIPGEPYGVGISLLLRNYRHRLEHDCGLISDPSAVNYLAGHSLQYDVTADHYRSFTCPEGQQYLYNAMKRDTRFCVDDNSEEPVRMTQRQLPDGRVDWTFTPTRPGEILCGDLTLTLRPDEEIYLSATQGLSVNVKAQAVK</sequence>